<evidence type="ECO:0000313" key="2">
    <source>
        <dbReference type="Proteomes" id="UP001519921"/>
    </source>
</evidence>
<evidence type="ECO:0000313" key="1">
    <source>
        <dbReference type="EMBL" id="MBW6410619.1"/>
    </source>
</evidence>
<reference evidence="1 2" key="1">
    <citation type="submission" date="2021-07" db="EMBL/GenBank/DDBJ databases">
        <title>Clostridium weizhouense sp. nov., an anaerobic bacterium isolated from activated sludge of Petroleum wastewater.</title>
        <authorList>
            <person name="Li Q."/>
        </authorList>
    </citation>
    <scope>NUCLEOTIDE SEQUENCE [LARGE SCALE GENOMIC DNA]</scope>
    <source>
        <strain evidence="1 2">YB-6</strain>
    </source>
</reference>
<dbReference type="EMBL" id="JAHXPT010000008">
    <property type="protein sequence ID" value="MBW6410619.1"/>
    <property type="molecule type" value="Genomic_DNA"/>
</dbReference>
<proteinExistence type="predicted"/>
<protein>
    <recommendedName>
        <fullName evidence="3">NUDIX hydrolase</fullName>
    </recommendedName>
</protein>
<gene>
    <name evidence="1" type="ORF">KYD98_10980</name>
</gene>
<name>A0ABS7APN5_9CLOT</name>
<comment type="caution">
    <text evidence="1">The sequence shown here is derived from an EMBL/GenBank/DDBJ whole genome shotgun (WGS) entry which is preliminary data.</text>
</comment>
<dbReference type="RefSeq" id="WP_219780083.1">
    <property type="nucleotide sequence ID" value="NZ_JAHXPT010000008.1"/>
</dbReference>
<evidence type="ECO:0008006" key="3">
    <source>
        <dbReference type="Google" id="ProtNLM"/>
    </source>
</evidence>
<keyword evidence="2" id="KW-1185">Reference proteome</keyword>
<sequence>MKIIACTLILRDDFNNILALKKKAKRGQTGKWSLVTQPLTAKGNCEKSLNKGVNKILKTVLFGLEEFKEYNINSDEAIKVYTGTLKERYVLDKTYDEAKWISKNNLDTFEFEEFDEKILRDYFNR</sequence>
<organism evidence="1 2">
    <name type="scientific">Clostridium weizhouense</name>
    <dbReference type="NCBI Taxonomy" id="2859781"/>
    <lineage>
        <taxon>Bacteria</taxon>
        <taxon>Bacillati</taxon>
        <taxon>Bacillota</taxon>
        <taxon>Clostridia</taxon>
        <taxon>Eubacteriales</taxon>
        <taxon>Clostridiaceae</taxon>
        <taxon>Clostridium</taxon>
    </lineage>
</organism>
<accession>A0ABS7APN5</accession>
<dbReference type="Proteomes" id="UP001519921">
    <property type="component" value="Unassembled WGS sequence"/>
</dbReference>